<keyword evidence="4" id="KW-0479">Metal-binding</keyword>
<dbReference type="GO" id="GO:0004222">
    <property type="term" value="F:metalloendopeptidase activity"/>
    <property type="evidence" value="ECO:0007669"/>
    <property type="project" value="InterPro"/>
</dbReference>
<dbReference type="EC" id="3.4.-.-" evidence="9"/>
<evidence type="ECO:0000313" key="9">
    <source>
        <dbReference type="EMBL" id="EFK97128.1"/>
    </source>
</evidence>
<dbReference type="GO" id="GO:0006508">
    <property type="term" value="P:proteolysis"/>
    <property type="evidence" value="ECO:0007669"/>
    <property type="project" value="UniProtKB-KW"/>
</dbReference>
<dbReference type="AlphaFoldDB" id="D9PH38"/>
<evidence type="ECO:0000256" key="2">
    <source>
        <dbReference type="ARBA" id="ARBA00006040"/>
    </source>
</evidence>
<comment type="caution">
    <text evidence="9">The sequence shown here is derived from an EMBL/GenBank/DDBJ whole genome shotgun (WGS) entry which is preliminary data.</text>
</comment>
<comment type="similarity">
    <text evidence="2">Belongs to the peptidase M3 family.</text>
</comment>
<reference evidence="9" key="1">
    <citation type="submission" date="2010-07" db="EMBL/GenBank/DDBJ databases">
        <authorList>
            <consortium name="CONSOLIDER consortium CSD2007-00005"/>
            <person name="Guazzaroni M.-E."/>
            <person name="Richter M."/>
            <person name="Garcia-Salamanca A."/>
            <person name="Yarza P."/>
            <person name="Ferrer M."/>
        </authorList>
    </citation>
    <scope>NUCLEOTIDE SEQUENCE</scope>
</reference>
<name>D9PH38_9ZZZZ</name>
<evidence type="ECO:0000256" key="6">
    <source>
        <dbReference type="ARBA" id="ARBA00022833"/>
    </source>
</evidence>
<evidence type="ECO:0000256" key="4">
    <source>
        <dbReference type="ARBA" id="ARBA00022723"/>
    </source>
</evidence>
<sequence>MRKARDFGKGLQARHQMFYAALSLSYYNQNPQGLDTTAVMKQLQAKYSPFAYVDDTFMQYSFGHLEGYSATYYTYMWSLVIAKDLFSVFKKQGLLNPEPATLYRQRILEPGGSKDAAVMVKDFLGRDYSFDSFAQWLNE</sequence>
<organism evidence="9">
    <name type="scientific">sediment metagenome</name>
    <dbReference type="NCBI Taxonomy" id="749907"/>
    <lineage>
        <taxon>unclassified sequences</taxon>
        <taxon>metagenomes</taxon>
        <taxon>ecological metagenomes</taxon>
    </lineage>
</organism>
<dbReference type="GO" id="GO:0006518">
    <property type="term" value="P:peptide metabolic process"/>
    <property type="evidence" value="ECO:0007669"/>
    <property type="project" value="TreeGrafter"/>
</dbReference>
<dbReference type="Gene3D" id="1.10.1370.10">
    <property type="entry name" value="Neurolysin, domain 3"/>
    <property type="match status" value="1"/>
</dbReference>
<proteinExistence type="inferred from homology"/>
<dbReference type="GO" id="GO:0046872">
    <property type="term" value="F:metal ion binding"/>
    <property type="evidence" value="ECO:0007669"/>
    <property type="project" value="UniProtKB-KW"/>
</dbReference>
<dbReference type="PANTHER" id="PTHR11804:SF84">
    <property type="entry name" value="SACCHAROLYSIN"/>
    <property type="match status" value="1"/>
</dbReference>
<evidence type="ECO:0000256" key="7">
    <source>
        <dbReference type="ARBA" id="ARBA00023049"/>
    </source>
</evidence>
<keyword evidence="7" id="KW-0482">Metalloprotease</keyword>
<reference evidence="9" key="2">
    <citation type="journal article" date="2011" name="Microb. Ecol.">
        <title>Taxonomic and Functional Metagenomic Profiling of the Microbial Community in the Anoxic Sediment of a Sub-saline Shallow Lake (Laguna de Carrizo, Central Spain).</title>
        <authorList>
            <person name="Ferrer M."/>
            <person name="Guazzaroni M.E."/>
            <person name="Richter M."/>
            <person name="Garcia-Salamanca A."/>
            <person name="Yarza P."/>
            <person name="Suarez-Suarez A."/>
            <person name="Solano J."/>
            <person name="Alcaide M."/>
            <person name="van Dillewijn P."/>
            <person name="Molina-Henares M.A."/>
            <person name="Lopez-Cortes N."/>
            <person name="Al-Ramahi Y."/>
            <person name="Guerrero C."/>
            <person name="Acosta A."/>
            <person name="de Eugenio L.I."/>
            <person name="Martinez V."/>
            <person name="Marques S."/>
            <person name="Rojo F."/>
            <person name="Santero E."/>
            <person name="Genilloud O."/>
            <person name="Perez-Perez J."/>
            <person name="Rossello-Mora R."/>
            <person name="Ramos J.L."/>
        </authorList>
    </citation>
    <scope>NUCLEOTIDE SEQUENCE</scope>
</reference>
<evidence type="ECO:0000256" key="5">
    <source>
        <dbReference type="ARBA" id="ARBA00022801"/>
    </source>
</evidence>
<evidence type="ECO:0000256" key="1">
    <source>
        <dbReference type="ARBA" id="ARBA00001947"/>
    </source>
</evidence>
<gene>
    <name evidence="9" type="ORF">LDC_0837</name>
</gene>
<accession>D9PH38</accession>
<evidence type="ECO:0000256" key="3">
    <source>
        <dbReference type="ARBA" id="ARBA00022670"/>
    </source>
</evidence>
<evidence type="ECO:0000259" key="8">
    <source>
        <dbReference type="Pfam" id="PF01432"/>
    </source>
</evidence>
<dbReference type="PANTHER" id="PTHR11804">
    <property type="entry name" value="PROTEASE M3 THIMET OLIGOPEPTIDASE-RELATED"/>
    <property type="match status" value="1"/>
</dbReference>
<feature type="domain" description="Peptidase M3A/M3B catalytic" evidence="8">
    <location>
        <begin position="1"/>
        <end position="135"/>
    </location>
</feature>
<protein>
    <submittedName>
        <fullName evidence="9">Protein containing Peptidase M3A and M3B, thimet/oligopeptidase F domain</fullName>
        <ecNumber evidence="9">3.4.-.-</ecNumber>
    </submittedName>
</protein>
<dbReference type="SUPFAM" id="SSF55486">
    <property type="entry name" value="Metalloproteases ('zincins'), catalytic domain"/>
    <property type="match status" value="1"/>
</dbReference>
<dbReference type="EMBL" id="ADZX01000354">
    <property type="protein sequence ID" value="EFK97128.1"/>
    <property type="molecule type" value="Genomic_DNA"/>
</dbReference>
<keyword evidence="6" id="KW-0862">Zinc</keyword>
<dbReference type="InterPro" id="IPR001567">
    <property type="entry name" value="Pept_M3A_M3B_dom"/>
</dbReference>
<keyword evidence="5 9" id="KW-0378">Hydrolase</keyword>
<feature type="non-terminal residue" evidence="9">
    <location>
        <position position="139"/>
    </location>
</feature>
<dbReference type="InterPro" id="IPR045090">
    <property type="entry name" value="Pept_M3A_M3B"/>
</dbReference>
<keyword evidence="3" id="KW-0645">Protease</keyword>
<comment type="cofactor">
    <cofactor evidence="1">
        <name>Zn(2+)</name>
        <dbReference type="ChEBI" id="CHEBI:29105"/>
    </cofactor>
</comment>
<dbReference type="InterPro" id="IPR024077">
    <property type="entry name" value="Neurolysin/TOP_dom2"/>
</dbReference>
<dbReference type="Pfam" id="PF01432">
    <property type="entry name" value="Peptidase_M3"/>
    <property type="match status" value="1"/>
</dbReference>